<dbReference type="Proteomes" id="UP000462014">
    <property type="component" value="Unassembled WGS sequence"/>
</dbReference>
<dbReference type="EMBL" id="WPIK01000026">
    <property type="protein sequence ID" value="MVN23446.1"/>
    <property type="molecule type" value="Genomic_DNA"/>
</dbReference>
<dbReference type="GO" id="GO:0016740">
    <property type="term" value="F:transferase activity"/>
    <property type="evidence" value="ECO:0007669"/>
    <property type="project" value="UniProtKB-KW"/>
</dbReference>
<dbReference type="Pfam" id="PF13704">
    <property type="entry name" value="Glyco_tranf_2_4"/>
    <property type="match status" value="1"/>
</dbReference>
<keyword evidence="2" id="KW-1185">Reference proteome</keyword>
<accession>A0A7K1T1J0</accession>
<evidence type="ECO:0000313" key="1">
    <source>
        <dbReference type="EMBL" id="MVN23446.1"/>
    </source>
</evidence>
<protein>
    <submittedName>
        <fullName evidence="1">Glycosyltransferase</fullName>
    </submittedName>
</protein>
<comment type="caution">
    <text evidence="1">The sequence shown here is derived from an EMBL/GenBank/DDBJ whole genome shotgun (WGS) entry which is preliminary data.</text>
</comment>
<gene>
    <name evidence="1" type="ORF">GO621_18135</name>
</gene>
<keyword evidence="1" id="KW-0808">Transferase</keyword>
<dbReference type="AlphaFoldDB" id="A0A7K1T1J0"/>
<reference evidence="1 2" key="1">
    <citation type="submission" date="2019-12" db="EMBL/GenBank/DDBJ databases">
        <title>Mucilaginibacter sp. HMF7410 genome sequencing and assembly.</title>
        <authorList>
            <person name="Kang H."/>
            <person name="Cha I."/>
            <person name="Kim H."/>
            <person name="Joh K."/>
        </authorList>
    </citation>
    <scope>NUCLEOTIDE SEQUENCE [LARGE SCALE GENOMIC DNA]</scope>
    <source>
        <strain evidence="1 2">HMF7410</strain>
    </source>
</reference>
<dbReference type="PANTHER" id="PTHR43630:SF2">
    <property type="entry name" value="GLYCOSYLTRANSFERASE"/>
    <property type="match status" value="1"/>
</dbReference>
<dbReference type="InterPro" id="IPR029044">
    <property type="entry name" value="Nucleotide-diphossugar_trans"/>
</dbReference>
<organism evidence="1 2">
    <name type="scientific">Mucilaginibacter arboris</name>
    <dbReference type="NCBI Taxonomy" id="2682090"/>
    <lineage>
        <taxon>Bacteria</taxon>
        <taxon>Pseudomonadati</taxon>
        <taxon>Bacteroidota</taxon>
        <taxon>Sphingobacteriia</taxon>
        <taxon>Sphingobacteriales</taxon>
        <taxon>Sphingobacteriaceae</taxon>
        <taxon>Mucilaginibacter</taxon>
    </lineage>
</organism>
<evidence type="ECO:0000313" key="2">
    <source>
        <dbReference type="Proteomes" id="UP000462014"/>
    </source>
</evidence>
<dbReference type="Gene3D" id="3.90.550.10">
    <property type="entry name" value="Spore Coat Polysaccharide Biosynthesis Protein SpsA, Chain A"/>
    <property type="match status" value="1"/>
</dbReference>
<dbReference type="SUPFAM" id="SSF53448">
    <property type="entry name" value="Nucleotide-diphospho-sugar transferases"/>
    <property type="match status" value="1"/>
</dbReference>
<dbReference type="RefSeq" id="WP_157569688.1">
    <property type="nucleotide sequence ID" value="NZ_WPIK01000026.1"/>
</dbReference>
<sequence>MPKLIVMLRVKDGIFFVDEWLENVEKLVDEIVVVDNGSTDGTYEVLKAHPKVVDIVRTEGFNEGRDKNLVYAMARKRNPDWCLWIDIDEIFEPELTRADFDRLMERKVVNKYGFRRFHFIDREYFAGSKSRLHYSSGHDRLMWRESAKGYFEDFIIDSPNVKGIKGLRINTDFRLKHLGYINKDIVDKKAEIYRAIIPEKEGTFQEMYLRNERKIKWIDKRSSLKVRKLNWLLTYLRFTTLLPRGINKAVSIIKKVLKKTHLQKTVKAK</sequence>
<name>A0A7K1T1J0_9SPHI</name>
<proteinExistence type="predicted"/>
<dbReference type="PANTHER" id="PTHR43630">
    <property type="entry name" value="POLY-BETA-1,6-N-ACETYL-D-GLUCOSAMINE SYNTHASE"/>
    <property type="match status" value="1"/>
</dbReference>